<feature type="transmembrane region" description="Helical" evidence="1">
    <location>
        <begin position="12"/>
        <end position="31"/>
    </location>
</feature>
<gene>
    <name evidence="2" type="ORF">CWC39_04250</name>
</gene>
<keyword evidence="1" id="KW-0472">Membrane</keyword>
<dbReference type="RefSeq" id="WP_112769272.1">
    <property type="nucleotide sequence ID" value="NZ_CP063191.1"/>
</dbReference>
<proteinExistence type="predicted"/>
<evidence type="ECO:0000313" key="2">
    <source>
        <dbReference type="EMBL" id="RAV34269.1"/>
    </source>
</evidence>
<dbReference type="OrthoDB" id="4430739at2"/>
<evidence type="ECO:0000313" key="3">
    <source>
        <dbReference type="Proteomes" id="UP000251047"/>
    </source>
</evidence>
<evidence type="ECO:0000256" key="1">
    <source>
        <dbReference type="SAM" id="Phobius"/>
    </source>
</evidence>
<protein>
    <submittedName>
        <fullName evidence="2">Uncharacterized protein</fullName>
    </submittedName>
</protein>
<keyword evidence="1" id="KW-0812">Transmembrane</keyword>
<sequence>MDQVVALLPKGGGWSVVAVLLMLVFGSQQIFSKEGASRFWLFGRLADRIEHRKERSIAREATVQQARVDYLMTMVQDMRRDLDAERDRSRAAEEELRVDLDDAWGYVRYATDWSRTVLQMSAEHGWRPPLPEWLTPDQWRKRRHLPGGSD</sequence>
<dbReference type="AlphaFoldDB" id="A0A364VC91"/>
<comment type="caution">
    <text evidence="2">The sequence shown here is derived from an EMBL/GenBank/DDBJ whole genome shotgun (WGS) entry which is preliminary data.</text>
</comment>
<name>A0A364VC91_9CORY</name>
<reference evidence="2 3" key="1">
    <citation type="journal article" date="2018" name="Syst. Appl. Microbiol.">
        <title>Corynebacterium heidelbergense sp. nov., isolated from the preen glands of Egyptian geese (Alopochen aegyptiacus).</title>
        <authorList>
            <person name="Braun M.S."/>
            <person name="Wang E."/>
            <person name="Zimmermann S."/>
            <person name="Wink M."/>
        </authorList>
    </citation>
    <scope>NUCLEOTIDE SEQUENCE [LARGE SCALE GENOMIC DNA]</scope>
    <source>
        <strain evidence="2 3">DSM 104638</strain>
    </source>
</reference>
<dbReference type="Proteomes" id="UP000251047">
    <property type="component" value="Unassembled WGS sequence"/>
</dbReference>
<dbReference type="EMBL" id="PHQP01000022">
    <property type="protein sequence ID" value="RAV34269.1"/>
    <property type="molecule type" value="Genomic_DNA"/>
</dbReference>
<organism evidence="2 3">
    <name type="scientific">Corynebacterium heidelbergense</name>
    <dbReference type="NCBI Taxonomy" id="2055947"/>
    <lineage>
        <taxon>Bacteria</taxon>
        <taxon>Bacillati</taxon>
        <taxon>Actinomycetota</taxon>
        <taxon>Actinomycetes</taxon>
        <taxon>Mycobacteriales</taxon>
        <taxon>Corynebacteriaceae</taxon>
        <taxon>Corynebacterium</taxon>
    </lineage>
</organism>
<keyword evidence="1" id="KW-1133">Transmembrane helix</keyword>
<accession>A0A364VC91</accession>